<keyword evidence="1 3" id="KW-0238">DNA-binding</keyword>
<dbReference type="GO" id="GO:0005829">
    <property type="term" value="C:cytosol"/>
    <property type="evidence" value="ECO:0007669"/>
    <property type="project" value="TreeGrafter"/>
</dbReference>
<dbReference type="RefSeq" id="WP_091831585.1">
    <property type="nucleotide sequence ID" value="NZ_FNZK01000010.1"/>
</dbReference>
<dbReference type="Proteomes" id="UP000199662">
    <property type="component" value="Unassembled WGS sequence"/>
</dbReference>
<dbReference type="InterPro" id="IPR050807">
    <property type="entry name" value="TransReg_Diox_bact_type"/>
</dbReference>
<dbReference type="SMART" id="SM00530">
    <property type="entry name" value="HTH_XRE"/>
    <property type="match status" value="1"/>
</dbReference>
<sequence length="84" mass="9615">MLAFKYKQIGRKIAYYRRMKNLTQGDLARKINISTSYLSKIECGSYPKSVSLSVLIAIAQGLDMELYLLFKFDEEAIVADDLSR</sequence>
<gene>
    <name evidence="3" type="ORF">SAMN05660742_11014</name>
</gene>
<dbReference type="Pfam" id="PF01381">
    <property type="entry name" value="HTH_3"/>
    <property type="match status" value="1"/>
</dbReference>
<dbReference type="STRING" id="84035.SAMN05660742_11014"/>
<dbReference type="GO" id="GO:0003677">
    <property type="term" value="F:DNA binding"/>
    <property type="evidence" value="ECO:0007669"/>
    <property type="project" value="UniProtKB-KW"/>
</dbReference>
<dbReference type="PANTHER" id="PTHR46797:SF1">
    <property type="entry name" value="METHYLPHOSPHONATE SYNTHASE"/>
    <property type="match status" value="1"/>
</dbReference>
<proteinExistence type="predicted"/>
<name>A0A1H6ZLK9_9FIRM</name>
<evidence type="ECO:0000313" key="4">
    <source>
        <dbReference type="Proteomes" id="UP000199662"/>
    </source>
</evidence>
<dbReference type="GO" id="GO:0003700">
    <property type="term" value="F:DNA-binding transcription factor activity"/>
    <property type="evidence" value="ECO:0007669"/>
    <property type="project" value="TreeGrafter"/>
</dbReference>
<accession>A0A1H6ZLK9</accession>
<dbReference type="PROSITE" id="PS50943">
    <property type="entry name" value="HTH_CROC1"/>
    <property type="match status" value="1"/>
</dbReference>
<evidence type="ECO:0000256" key="1">
    <source>
        <dbReference type="ARBA" id="ARBA00023125"/>
    </source>
</evidence>
<organism evidence="3 4">
    <name type="scientific">Propionispira arboris</name>
    <dbReference type="NCBI Taxonomy" id="84035"/>
    <lineage>
        <taxon>Bacteria</taxon>
        <taxon>Bacillati</taxon>
        <taxon>Bacillota</taxon>
        <taxon>Negativicutes</taxon>
        <taxon>Selenomonadales</taxon>
        <taxon>Selenomonadaceae</taxon>
        <taxon>Propionispira</taxon>
    </lineage>
</organism>
<protein>
    <submittedName>
        <fullName evidence="3">DNA-binding transcriptional regulator, XRE-family HTH domain</fullName>
    </submittedName>
</protein>
<dbReference type="AlphaFoldDB" id="A0A1H6ZLK9"/>
<evidence type="ECO:0000313" key="3">
    <source>
        <dbReference type="EMBL" id="SEJ54403.1"/>
    </source>
</evidence>
<dbReference type="SUPFAM" id="SSF47413">
    <property type="entry name" value="lambda repressor-like DNA-binding domains"/>
    <property type="match status" value="1"/>
</dbReference>
<dbReference type="CDD" id="cd00093">
    <property type="entry name" value="HTH_XRE"/>
    <property type="match status" value="1"/>
</dbReference>
<evidence type="ECO:0000259" key="2">
    <source>
        <dbReference type="PROSITE" id="PS50943"/>
    </source>
</evidence>
<feature type="domain" description="HTH cro/C1-type" evidence="2">
    <location>
        <begin position="13"/>
        <end position="69"/>
    </location>
</feature>
<dbReference type="InterPro" id="IPR010982">
    <property type="entry name" value="Lambda_DNA-bd_dom_sf"/>
</dbReference>
<dbReference type="Gene3D" id="1.10.260.40">
    <property type="entry name" value="lambda repressor-like DNA-binding domains"/>
    <property type="match status" value="1"/>
</dbReference>
<dbReference type="PANTHER" id="PTHR46797">
    <property type="entry name" value="HTH-TYPE TRANSCRIPTIONAL REGULATOR"/>
    <property type="match status" value="1"/>
</dbReference>
<keyword evidence="4" id="KW-1185">Reference proteome</keyword>
<dbReference type="EMBL" id="FNZK01000010">
    <property type="protein sequence ID" value="SEJ54403.1"/>
    <property type="molecule type" value="Genomic_DNA"/>
</dbReference>
<reference evidence="4" key="1">
    <citation type="submission" date="2016-10" db="EMBL/GenBank/DDBJ databases">
        <authorList>
            <person name="Varghese N."/>
            <person name="Submissions S."/>
        </authorList>
    </citation>
    <scope>NUCLEOTIDE SEQUENCE [LARGE SCALE GENOMIC DNA]</scope>
    <source>
        <strain evidence="4">DSM 2179</strain>
    </source>
</reference>
<dbReference type="InterPro" id="IPR001387">
    <property type="entry name" value="Cro/C1-type_HTH"/>
</dbReference>